<dbReference type="Pfam" id="PF13393">
    <property type="entry name" value="tRNA-synt_His"/>
    <property type="match status" value="1"/>
</dbReference>
<comment type="similarity">
    <text evidence="1 7">Belongs to the class-II aminoacyl-tRNA synthetase family.</text>
</comment>
<dbReference type="RefSeq" id="WP_036452675.1">
    <property type="nucleotide sequence ID" value="NZ_AWQU01000089.1"/>
</dbReference>
<dbReference type="GO" id="GO:0004821">
    <property type="term" value="F:histidine-tRNA ligase activity"/>
    <property type="evidence" value="ECO:0007669"/>
    <property type="project" value="UniProtKB-UniRule"/>
</dbReference>
<evidence type="ECO:0000256" key="3">
    <source>
        <dbReference type="ARBA" id="ARBA00022741"/>
    </source>
</evidence>
<protein>
    <recommendedName>
        <fullName evidence="7">Histidine--tRNA ligase</fullName>
        <ecNumber evidence="7">6.1.1.21</ecNumber>
    </recommendedName>
    <alternativeName>
        <fullName evidence="7">Histidyl-tRNA synthetase</fullName>
        <shortName evidence="7">HisRS</shortName>
    </alternativeName>
</protein>
<dbReference type="PIRSF" id="PIRSF001549">
    <property type="entry name" value="His-tRNA_synth"/>
    <property type="match status" value="1"/>
</dbReference>
<proteinExistence type="inferred from homology"/>
<evidence type="ECO:0000256" key="7">
    <source>
        <dbReference type="HAMAP-Rule" id="MF_00127"/>
    </source>
</evidence>
<name>A0A084U2N3_MALIO</name>
<dbReference type="PROSITE" id="PS50862">
    <property type="entry name" value="AA_TRNA_LIGASE_II"/>
    <property type="match status" value="1"/>
</dbReference>
<evidence type="ECO:0000259" key="9">
    <source>
        <dbReference type="PROSITE" id="PS50862"/>
    </source>
</evidence>
<dbReference type="InterPro" id="IPR004516">
    <property type="entry name" value="HisRS/HisZ"/>
</dbReference>
<evidence type="ECO:0000313" key="10">
    <source>
        <dbReference type="EMBL" id="KFB07219.1"/>
    </source>
</evidence>
<accession>A0A084U2N3</accession>
<keyword evidence="3 7" id="KW-0547">Nucleotide-binding</keyword>
<dbReference type="AlphaFoldDB" id="A0A084U2N3"/>
<dbReference type="Gene3D" id="3.40.50.800">
    <property type="entry name" value="Anticodon-binding domain"/>
    <property type="match status" value="1"/>
</dbReference>
<reference evidence="10 11" key="1">
    <citation type="journal article" date="2014" name="PLoS ONE">
        <title>Reduction of Hydrogen Peroxide Accumulation and Toxicity by a Catalase from Mycoplasma iowae.</title>
        <authorList>
            <person name="Pritchard R.E."/>
            <person name="Prassinos A.J."/>
            <person name="Osborne J.D."/>
            <person name="Raviv Z."/>
            <person name="Balish M.F."/>
        </authorList>
    </citation>
    <scope>NUCLEOTIDE SEQUENCE [LARGE SCALE GENOMIC DNA]</scope>
    <source>
        <strain evidence="10 11">DK-CPA</strain>
    </source>
</reference>
<keyword evidence="2 7" id="KW-0963">Cytoplasm</keyword>
<feature type="domain" description="Aminoacyl-transfer RNA synthetases class-II family profile" evidence="9">
    <location>
        <begin position="23"/>
        <end position="320"/>
    </location>
</feature>
<keyword evidence="11" id="KW-1185">Reference proteome</keyword>
<feature type="binding site" evidence="8">
    <location>
        <position position="131"/>
    </location>
    <ligand>
        <name>L-histidine</name>
        <dbReference type="ChEBI" id="CHEBI:57595"/>
    </ligand>
</feature>
<keyword evidence="5 7" id="KW-0030">Aminoacyl-tRNA synthetase</keyword>
<comment type="subunit">
    <text evidence="7">Homodimer.</text>
</comment>
<dbReference type="Gene3D" id="3.30.930.10">
    <property type="entry name" value="Bira Bifunctional Protein, Domain 2"/>
    <property type="match status" value="1"/>
</dbReference>
<comment type="subcellular location">
    <subcellularLocation>
        <location evidence="7">Cytoplasm</location>
    </subcellularLocation>
</comment>
<dbReference type="InterPro" id="IPR041715">
    <property type="entry name" value="HisRS-like_core"/>
</dbReference>
<evidence type="ECO:0000313" key="11">
    <source>
        <dbReference type="Proteomes" id="UP000028523"/>
    </source>
</evidence>
<dbReference type="CDD" id="cd00773">
    <property type="entry name" value="HisRS-like_core"/>
    <property type="match status" value="1"/>
</dbReference>
<keyword evidence="7" id="KW-0436">Ligase</keyword>
<dbReference type="GO" id="GO:0005524">
    <property type="term" value="F:ATP binding"/>
    <property type="evidence" value="ECO:0007669"/>
    <property type="project" value="UniProtKB-UniRule"/>
</dbReference>
<keyword evidence="7" id="KW-0648">Protein biosynthesis</keyword>
<comment type="catalytic activity">
    <reaction evidence="6 7">
        <text>tRNA(His) + L-histidine + ATP = L-histidyl-tRNA(His) + AMP + diphosphate + H(+)</text>
        <dbReference type="Rhea" id="RHEA:17313"/>
        <dbReference type="Rhea" id="RHEA-COMP:9665"/>
        <dbReference type="Rhea" id="RHEA-COMP:9689"/>
        <dbReference type="ChEBI" id="CHEBI:15378"/>
        <dbReference type="ChEBI" id="CHEBI:30616"/>
        <dbReference type="ChEBI" id="CHEBI:33019"/>
        <dbReference type="ChEBI" id="CHEBI:57595"/>
        <dbReference type="ChEBI" id="CHEBI:78442"/>
        <dbReference type="ChEBI" id="CHEBI:78527"/>
        <dbReference type="ChEBI" id="CHEBI:456215"/>
        <dbReference type="EC" id="6.1.1.21"/>
    </reaction>
</comment>
<dbReference type="SUPFAM" id="SSF52954">
    <property type="entry name" value="Class II aaRS ABD-related"/>
    <property type="match status" value="1"/>
</dbReference>
<dbReference type="InterPro" id="IPR045864">
    <property type="entry name" value="aa-tRNA-synth_II/BPL/LPL"/>
</dbReference>
<evidence type="ECO:0000256" key="6">
    <source>
        <dbReference type="ARBA" id="ARBA00047639"/>
    </source>
</evidence>
<dbReference type="InterPro" id="IPR015807">
    <property type="entry name" value="His-tRNA-ligase"/>
</dbReference>
<gene>
    <name evidence="7 10" type="primary">hisS</name>
    <name evidence="10" type="ORF">P271_44</name>
</gene>
<feature type="binding site" evidence="8">
    <location>
        <position position="113"/>
    </location>
    <ligand>
        <name>L-histidine</name>
        <dbReference type="ChEBI" id="CHEBI:57595"/>
    </ligand>
</feature>
<keyword evidence="4 7" id="KW-0067">ATP-binding</keyword>
<dbReference type="GO" id="GO:0005737">
    <property type="term" value="C:cytoplasm"/>
    <property type="evidence" value="ECO:0007669"/>
    <property type="project" value="UniProtKB-SubCell"/>
</dbReference>
<dbReference type="InterPro" id="IPR006195">
    <property type="entry name" value="aa-tRNA-synth_II"/>
</dbReference>
<dbReference type="GO" id="GO:0006427">
    <property type="term" value="P:histidyl-tRNA aminoacylation"/>
    <property type="evidence" value="ECO:0007669"/>
    <property type="project" value="UniProtKB-UniRule"/>
</dbReference>
<dbReference type="Proteomes" id="UP000028523">
    <property type="component" value="Unassembled WGS sequence"/>
</dbReference>
<dbReference type="Pfam" id="PF03129">
    <property type="entry name" value="HGTP_anticodon"/>
    <property type="match status" value="1"/>
</dbReference>
<feature type="binding site" evidence="8">
    <location>
        <begin position="81"/>
        <end position="83"/>
    </location>
    <ligand>
        <name>L-histidine</name>
        <dbReference type="ChEBI" id="CHEBI:57595"/>
    </ligand>
</feature>
<dbReference type="PANTHER" id="PTHR43707:SF1">
    <property type="entry name" value="HISTIDINE--TRNA LIGASE, MITOCHONDRIAL-RELATED"/>
    <property type="match status" value="1"/>
</dbReference>
<feature type="binding site" evidence="8">
    <location>
        <position position="258"/>
    </location>
    <ligand>
        <name>L-histidine</name>
        <dbReference type="ChEBI" id="CHEBI:57595"/>
    </ligand>
</feature>
<evidence type="ECO:0000256" key="2">
    <source>
        <dbReference type="ARBA" id="ARBA00022490"/>
    </source>
</evidence>
<dbReference type="EC" id="6.1.1.21" evidence="7"/>
<evidence type="ECO:0000256" key="8">
    <source>
        <dbReference type="PIRSR" id="PIRSR001549-1"/>
    </source>
</evidence>
<dbReference type="SUPFAM" id="SSF55681">
    <property type="entry name" value="Class II aaRS and biotin synthetases"/>
    <property type="match status" value="1"/>
</dbReference>
<feature type="binding site" evidence="8">
    <location>
        <position position="127"/>
    </location>
    <ligand>
        <name>L-histidine</name>
        <dbReference type="ChEBI" id="CHEBI:57595"/>
    </ligand>
</feature>
<organism evidence="10 11">
    <name type="scientific">Malacoplasma iowae DK-CPA</name>
    <dbReference type="NCBI Taxonomy" id="1394179"/>
    <lineage>
        <taxon>Bacteria</taxon>
        <taxon>Bacillati</taxon>
        <taxon>Mycoplasmatota</taxon>
        <taxon>Mycoplasmoidales</taxon>
        <taxon>Mycoplasmoidaceae</taxon>
        <taxon>Malacoplasma</taxon>
    </lineage>
</organism>
<sequence>MSFSKPRGTQDIYFEDSLYFNKVVDVLKQVSKIFNYSEILTPIFESKDLFVRNIGATTDIVTKEFYDFKDKGDRDLVLRPENTVGVIRAVVENKLALSNPLPLNFFYIGPMFRYERPQNGRYRQFYQFGIEKIGIKNVYDQIEAILLSNTILKTLNIKQYKLKINFIGDIETREKWINELKKYFSKFKDNLTQDSINRIDKNPLRILDDKVDGEKQFVKDAPKIDKYLTNKEKEEVNEIIRLLKSLDIEFEFDRTMVRGLDYYCGLVFEFISTSNILIGQSTLIGGGKYSKLVEEIGGPNLDCVGFGLGIDRIIIAYKNENQEKLTTKIDLYIASIGDDQKVKDVCFILNNLARLNGLVSSCNNDLSKLDKHFKYAEKLSPRFIAILGKKELEKNIVILKDQTSKKEETINLLEFVEKIKNK</sequence>
<evidence type="ECO:0000256" key="4">
    <source>
        <dbReference type="ARBA" id="ARBA00022840"/>
    </source>
</evidence>
<dbReference type="HAMAP" id="MF_00127">
    <property type="entry name" value="His_tRNA_synth"/>
    <property type="match status" value="1"/>
</dbReference>
<feature type="binding site" evidence="8">
    <location>
        <begin position="262"/>
        <end position="263"/>
    </location>
    <ligand>
        <name>L-histidine</name>
        <dbReference type="ChEBI" id="CHEBI:57595"/>
    </ligand>
</feature>
<evidence type="ECO:0000256" key="1">
    <source>
        <dbReference type="ARBA" id="ARBA00008226"/>
    </source>
</evidence>
<dbReference type="InterPro" id="IPR036621">
    <property type="entry name" value="Anticodon-bd_dom_sf"/>
</dbReference>
<comment type="caution">
    <text evidence="10">The sequence shown here is derived from an EMBL/GenBank/DDBJ whole genome shotgun (WGS) entry which is preliminary data.</text>
</comment>
<dbReference type="InterPro" id="IPR004154">
    <property type="entry name" value="Anticodon-bd"/>
</dbReference>
<dbReference type="PANTHER" id="PTHR43707">
    <property type="entry name" value="HISTIDYL-TRNA SYNTHETASE"/>
    <property type="match status" value="1"/>
</dbReference>
<dbReference type="NCBIfam" id="TIGR00442">
    <property type="entry name" value="hisS"/>
    <property type="match status" value="1"/>
</dbReference>
<dbReference type="EMBL" id="AWQU01000089">
    <property type="protein sequence ID" value="KFB07219.1"/>
    <property type="molecule type" value="Genomic_DNA"/>
</dbReference>
<evidence type="ECO:0000256" key="5">
    <source>
        <dbReference type="ARBA" id="ARBA00023146"/>
    </source>
</evidence>